<dbReference type="STRING" id="564608.C1MVM2"/>
<dbReference type="GO" id="GO:0000811">
    <property type="term" value="C:GINS complex"/>
    <property type="evidence" value="ECO:0007669"/>
    <property type="project" value="InterPro"/>
</dbReference>
<name>C1MVM2_MICPC</name>
<dbReference type="CDD" id="cd11710">
    <property type="entry name" value="GINS_A_psf1"/>
    <property type="match status" value="1"/>
</dbReference>
<dbReference type="PANTHER" id="PTHR12914:SF2">
    <property type="entry name" value="DNA REPLICATION COMPLEX GINS PROTEIN PSF1"/>
    <property type="match status" value="1"/>
</dbReference>
<proteinExistence type="inferred from homology"/>
<comment type="similarity">
    <text evidence="2">Belongs to the GINS1/PSF1 family.</text>
</comment>
<gene>
    <name evidence="7" type="ORF">MICPUCDRAFT_34219</name>
</gene>
<dbReference type="Gene3D" id="1.20.58.1030">
    <property type="match status" value="1"/>
</dbReference>
<dbReference type="PANTHER" id="PTHR12914">
    <property type="entry name" value="PARTNER OF SLD5"/>
    <property type="match status" value="1"/>
</dbReference>
<dbReference type="Pfam" id="PF24997">
    <property type="entry name" value="PSF1_C"/>
    <property type="match status" value="1"/>
</dbReference>
<organism evidence="8">
    <name type="scientific">Micromonas pusilla (strain CCMP1545)</name>
    <name type="common">Picoplanktonic green alga</name>
    <dbReference type="NCBI Taxonomy" id="564608"/>
    <lineage>
        <taxon>Eukaryota</taxon>
        <taxon>Viridiplantae</taxon>
        <taxon>Chlorophyta</taxon>
        <taxon>Mamiellophyceae</taxon>
        <taxon>Mamiellales</taxon>
        <taxon>Mamiellaceae</taxon>
        <taxon>Micromonas</taxon>
    </lineage>
</organism>
<dbReference type="AlphaFoldDB" id="C1MVM2"/>
<dbReference type="EMBL" id="GG663741">
    <property type="protein sequence ID" value="EEH56013.1"/>
    <property type="molecule type" value="Genomic_DNA"/>
</dbReference>
<reference evidence="7 8" key="1">
    <citation type="journal article" date="2009" name="Science">
        <title>Green evolution and dynamic adaptations revealed by genomes of the marine picoeukaryotes Micromonas.</title>
        <authorList>
            <person name="Worden A.Z."/>
            <person name="Lee J.H."/>
            <person name="Mock T."/>
            <person name="Rouze P."/>
            <person name="Simmons M.P."/>
            <person name="Aerts A.L."/>
            <person name="Allen A.E."/>
            <person name="Cuvelier M.L."/>
            <person name="Derelle E."/>
            <person name="Everett M.V."/>
            <person name="Foulon E."/>
            <person name="Grimwood J."/>
            <person name="Gundlach H."/>
            <person name="Henrissat B."/>
            <person name="Napoli C."/>
            <person name="McDonald S.M."/>
            <person name="Parker M.S."/>
            <person name="Rombauts S."/>
            <person name="Salamov A."/>
            <person name="Von Dassow P."/>
            <person name="Badger J.H."/>
            <person name="Coutinho P.M."/>
            <person name="Demir E."/>
            <person name="Dubchak I."/>
            <person name="Gentemann C."/>
            <person name="Eikrem W."/>
            <person name="Gready J.E."/>
            <person name="John U."/>
            <person name="Lanier W."/>
            <person name="Lindquist E.A."/>
            <person name="Lucas S."/>
            <person name="Mayer K.F."/>
            <person name="Moreau H."/>
            <person name="Not F."/>
            <person name="Otillar R."/>
            <person name="Panaud O."/>
            <person name="Pangilinan J."/>
            <person name="Paulsen I."/>
            <person name="Piegu B."/>
            <person name="Poliakov A."/>
            <person name="Robbens S."/>
            <person name="Schmutz J."/>
            <person name="Toulza E."/>
            <person name="Wyss T."/>
            <person name="Zelensky A."/>
            <person name="Zhou K."/>
            <person name="Armbrust E.V."/>
            <person name="Bhattacharya D."/>
            <person name="Goodenough U.W."/>
            <person name="Van de Peer Y."/>
            <person name="Grigoriev I.V."/>
        </authorList>
    </citation>
    <scope>NUCLEOTIDE SEQUENCE [LARGE SCALE GENOMIC DNA]</scope>
    <source>
        <strain evidence="7 8">CCMP1545</strain>
    </source>
</reference>
<evidence type="ECO:0000259" key="5">
    <source>
        <dbReference type="Pfam" id="PF05916"/>
    </source>
</evidence>
<evidence type="ECO:0000256" key="3">
    <source>
        <dbReference type="ARBA" id="ARBA00022705"/>
    </source>
</evidence>
<evidence type="ECO:0000256" key="1">
    <source>
        <dbReference type="ARBA" id="ARBA00004123"/>
    </source>
</evidence>
<evidence type="ECO:0000313" key="7">
    <source>
        <dbReference type="EMBL" id="EEH56013.1"/>
    </source>
</evidence>
<keyword evidence="3" id="KW-0235">DNA replication</keyword>
<evidence type="ECO:0000256" key="4">
    <source>
        <dbReference type="ARBA" id="ARBA00023242"/>
    </source>
</evidence>
<dbReference type="eggNOG" id="KOG3303">
    <property type="taxonomic scope" value="Eukaryota"/>
</dbReference>
<dbReference type="Proteomes" id="UP000001876">
    <property type="component" value="Unassembled WGS sequence"/>
</dbReference>
<dbReference type="GO" id="GO:1902983">
    <property type="term" value="P:DNA strand elongation involved in mitotic DNA replication"/>
    <property type="evidence" value="ECO:0007669"/>
    <property type="project" value="TreeGrafter"/>
</dbReference>
<keyword evidence="8" id="KW-1185">Reference proteome</keyword>
<dbReference type="InterPro" id="IPR005339">
    <property type="entry name" value="GINS_Psf1"/>
</dbReference>
<dbReference type="KEGG" id="mpp:MICPUCDRAFT_34219"/>
<evidence type="ECO:0000313" key="8">
    <source>
        <dbReference type="Proteomes" id="UP000001876"/>
    </source>
</evidence>
<dbReference type="Pfam" id="PF05916">
    <property type="entry name" value="Sld5"/>
    <property type="match status" value="1"/>
</dbReference>
<dbReference type="OMA" id="MFCEKAT"/>
<dbReference type="SUPFAM" id="SSF158573">
    <property type="entry name" value="GINS helical bundle-like"/>
    <property type="match status" value="1"/>
</dbReference>
<dbReference type="OrthoDB" id="10252587at2759"/>
<sequence>MSRFGEKSAALVRDLSQSERGTIPQFADETVRGVLDECQEHHRSILRLIDDIKERGTSLEAAAPADAASILVHHQAVLRNKRALLVYMNERMRRVRDLRWEVGAGLPDLVAESLSHAERTFFTEYSALLNKYQGRRHGVGLNVTLDKSPPEDHKVEVRALEDYGEIVTRDGSVELTRNSVHLMWRDECQPLIQEGVLEQL</sequence>
<protein>
    <submittedName>
        <fullName evidence="7">Predicted protein</fullName>
    </submittedName>
</protein>
<comment type="subcellular location">
    <subcellularLocation>
        <location evidence="1">Nucleus</location>
    </subcellularLocation>
</comment>
<dbReference type="InterPro" id="IPR036224">
    <property type="entry name" value="GINS_bundle-like_dom_sf"/>
</dbReference>
<dbReference type="InterPro" id="IPR021151">
    <property type="entry name" value="GINS_A"/>
</dbReference>
<dbReference type="RefSeq" id="XP_003060061.1">
    <property type="nucleotide sequence ID" value="XM_003060015.1"/>
</dbReference>
<dbReference type="GeneID" id="9685217"/>
<keyword evidence="4" id="KW-0539">Nucleus</keyword>
<feature type="domain" description="GINS subunit" evidence="5">
    <location>
        <begin position="69"/>
        <end position="134"/>
    </location>
</feature>
<evidence type="ECO:0000256" key="2">
    <source>
        <dbReference type="ARBA" id="ARBA00006677"/>
    </source>
</evidence>
<feature type="domain" description="DNA replication complex GINS protein PSF1 C-terminal" evidence="6">
    <location>
        <begin position="154"/>
        <end position="200"/>
    </location>
</feature>
<accession>C1MVM2</accession>
<dbReference type="CDD" id="cd21696">
    <property type="entry name" value="GINS_B_Psf1"/>
    <property type="match status" value="1"/>
</dbReference>
<dbReference type="InterPro" id="IPR056783">
    <property type="entry name" value="PSF1_C"/>
</dbReference>
<evidence type="ECO:0000259" key="6">
    <source>
        <dbReference type="Pfam" id="PF24997"/>
    </source>
</evidence>